<protein>
    <submittedName>
        <fullName evidence="11">S8 family peptidase</fullName>
        <ecNumber evidence="11">3.4.-.-</ecNumber>
    </submittedName>
</protein>
<evidence type="ECO:0000256" key="6">
    <source>
        <dbReference type="ARBA" id="ARBA00022825"/>
    </source>
</evidence>
<evidence type="ECO:0000256" key="8">
    <source>
        <dbReference type="SAM" id="Phobius"/>
    </source>
</evidence>
<evidence type="ECO:0000256" key="1">
    <source>
        <dbReference type="ARBA" id="ARBA00004613"/>
    </source>
</evidence>
<dbReference type="InterPro" id="IPR034084">
    <property type="entry name" value="Thermitase-like_dom"/>
</dbReference>
<keyword evidence="8" id="KW-0812">Transmembrane</keyword>
<evidence type="ECO:0000259" key="9">
    <source>
        <dbReference type="Pfam" id="PF00082"/>
    </source>
</evidence>
<dbReference type="PANTHER" id="PTHR43806">
    <property type="entry name" value="PEPTIDASE S8"/>
    <property type="match status" value="1"/>
</dbReference>
<dbReference type="Gene3D" id="3.40.50.200">
    <property type="entry name" value="Peptidase S8/S53 domain"/>
    <property type="match status" value="1"/>
</dbReference>
<evidence type="ECO:0000256" key="3">
    <source>
        <dbReference type="ARBA" id="ARBA00022525"/>
    </source>
</evidence>
<dbReference type="InterPro" id="IPR036852">
    <property type="entry name" value="Peptidase_S8/S53_dom_sf"/>
</dbReference>
<name>A0ABW6IHT1_9CYAN</name>
<keyword evidence="5 7" id="KW-0378">Hydrolase</keyword>
<evidence type="ECO:0000313" key="11">
    <source>
        <dbReference type="EMBL" id="MFE4107777.1"/>
    </source>
</evidence>
<feature type="domain" description="Peptidase S8/S53" evidence="9">
    <location>
        <begin position="133"/>
        <end position="389"/>
    </location>
</feature>
<dbReference type="PROSITE" id="PS00138">
    <property type="entry name" value="SUBTILASE_SER"/>
    <property type="match status" value="1"/>
</dbReference>
<evidence type="ECO:0000313" key="12">
    <source>
        <dbReference type="Proteomes" id="UP001600165"/>
    </source>
</evidence>
<dbReference type="EC" id="3.4.-.-" evidence="11"/>
<keyword evidence="8" id="KW-1133">Transmembrane helix</keyword>
<dbReference type="CDD" id="cd07484">
    <property type="entry name" value="Peptidases_S8_Thermitase_like"/>
    <property type="match status" value="1"/>
</dbReference>
<sequence>MKRLLWVGLFLLGIWLAVSQFSGLAGQGRFDSLIVDFGDDLTPAQIQSQLQKLPAGVSAFPNSEFSGPENLYVLQGDRQLLKTLRQSSLADLTEHIEPNYIYSAAFVPNDPDYSKQWNLRSINAEAAWDRATGKAVTVAVIDTGIAAVPDLKGTRIVKGYDFVNDVTEAKDDNGHGTHVAGTIAQSTNNRLGVAGVAFEAALMPLKVLSASGGGTVADIAEAIRFAADHEAQVINLSLGGAGDSQVLKDAIDYAHNKGVFIVAAAGNANRNAAEYPARYAHVMAVAATGPAGEKAPYSNYGAGVDIAAPGGAAQPDSAAGGILQNTIDPQTGKPVFLSLQGTSMAAPHVAGVAALVRSVGIENPDQIGEILRQSARRIEEDSLNHFGAGHLDAAAAVRLAQQSALNFHDFFRWLHENGYLSPKFWLDGGVIALWPKVLMVLGSYLLAWVLRVYWPFTWTSPLNWGLILGSSGLFFFKGFYIFDLPQWPLRVVGSSVAELGTAVQGSPLLNPIFASVLIPFCLIALLLSHQSLKWFAIGITLGTAACLSVSAISDPGLVWLGQGLGARFFLLTNALLCLGLAYLATKAAEGRPA</sequence>
<dbReference type="PIRSF" id="PIRSF037851">
    <property type="entry name" value="Subtilisin_cyano"/>
    <property type="match status" value="1"/>
</dbReference>
<comment type="subcellular location">
    <subcellularLocation>
        <location evidence="1">Secreted</location>
    </subcellularLocation>
</comment>
<feature type="transmembrane region" description="Helical" evidence="8">
    <location>
        <begin position="462"/>
        <end position="482"/>
    </location>
</feature>
<comment type="similarity">
    <text evidence="2 7">Belongs to the peptidase S8 family.</text>
</comment>
<evidence type="ECO:0000256" key="7">
    <source>
        <dbReference type="PROSITE-ProRule" id="PRU01240"/>
    </source>
</evidence>
<proteinExistence type="inferred from homology"/>
<feature type="active site" description="Charge relay system" evidence="7">
    <location>
        <position position="343"/>
    </location>
</feature>
<dbReference type="PANTHER" id="PTHR43806:SF11">
    <property type="entry name" value="CEREVISIN-RELATED"/>
    <property type="match status" value="1"/>
</dbReference>
<reference evidence="11 12" key="1">
    <citation type="submission" date="2024-10" db="EMBL/GenBank/DDBJ databases">
        <authorList>
            <person name="Ratan Roy A."/>
            <person name="Morales Sandoval P.H."/>
            <person name="De Los Santos Villalobos S."/>
            <person name="Chakraborty S."/>
            <person name="Mukherjee J."/>
        </authorList>
    </citation>
    <scope>NUCLEOTIDE SEQUENCE [LARGE SCALE GENOMIC DNA]</scope>
    <source>
        <strain evidence="11 12">S1</strain>
    </source>
</reference>
<feature type="active site" description="Charge relay system" evidence="7">
    <location>
        <position position="175"/>
    </location>
</feature>
<dbReference type="PROSITE" id="PS51892">
    <property type="entry name" value="SUBTILASE"/>
    <property type="match status" value="1"/>
</dbReference>
<dbReference type="InterPro" id="IPR023828">
    <property type="entry name" value="Peptidase_S8_Ser-AS"/>
</dbReference>
<dbReference type="GO" id="GO:0016787">
    <property type="term" value="F:hydrolase activity"/>
    <property type="evidence" value="ECO:0007669"/>
    <property type="project" value="UniProtKB-KW"/>
</dbReference>
<dbReference type="Pfam" id="PF00082">
    <property type="entry name" value="Peptidase_S8"/>
    <property type="match status" value="1"/>
</dbReference>
<keyword evidence="12" id="KW-1185">Reference proteome</keyword>
<keyword evidence="3" id="KW-0964">Secreted</keyword>
<keyword evidence="6 7" id="KW-0720">Serine protease</keyword>
<evidence type="ECO:0000259" key="10">
    <source>
        <dbReference type="Pfam" id="PF19366"/>
    </source>
</evidence>
<dbReference type="InterPro" id="IPR000209">
    <property type="entry name" value="Peptidase_S8/S53_dom"/>
</dbReference>
<dbReference type="Pfam" id="PF19366">
    <property type="entry name" value="DUF5942"/>
    <property type="match status" value="1"/>
</dbReference>
<keyword evidence="8" id="KW-0472">Membrane</keyword>
<keyword evidence="4 7" id="KW-0645">Protease</keyword>
<dbReference type="Proteomes" id="UP001600165">
    <property type="component" value="Unassembled WGS sequence"/>
</dbReference>
<dbReference type="InterPro" id="IPR045986">
    <property type="entry name" value="DUF5942"/>
</dbReference>
<feature type="domain" description="DUF5942" evidence="10">
    <location>
        <begin position="404"/>
        <end position="588"/>
    </location>
</feature>
<evidence type="ECO:0000256" key="5">
    <source>
        <dbReference type="ARBA" id="ARBA00022801"/>
    </source>
</evidence>
<dbReference type="EMBL" id="JBHZOL010000093">
    <property type="protein sequence ID" value="MFE4107777.1"/>
    <property type="molecule type" value="Genomic_DNA"/>
</dbReference>
<dbReference type="InterPro" id="IPR050131">
    <property type="entry name" value="Peptidase_S8_subtilisin-like"/>
</dbReference>
<gene>
    <name evidence="11" type="ORF">ACFVKH_15930</name>
</gene>
<dbReference type="RefSeq" id="WP_377966820.1">
    <property type="nucleotide sequence ID" value="NZ_JBHZOL010000093.1"/>
</dbReference>
<dbReference type="SUPFAM" id="SSF52743">
    <property type="entry name" value="Subtilisin-like"/>
    <property type="match status" value="1"/>
</dbReference>
<feature type="transmembrane region" description="Helical" evidence="8">
    <location>
        <begin position="534"/>
        <end position="552"/>
    </location>
</feature>
<evidence type="ECO:0000256" key="4">
    <source>
        <dbReference type="ARBA" id="ARBA00022670"/>
    </source>
</evidence>
<accession>A0ABW6IHT1</accession>
<organism evidence="11 12">
    <name type="scientific">Almyronema epifaneia S1</name>
    <dbReference type="NCBI Taxonomy" id="2991925"/>
    <lineage>
        <taxon>Bacteria</taxon>
        <taxon>Bacillati</taxon>
        <taxon>Cyanobacteriota</taxon>
        <taxon>Cyanophyceae</taxon>
        <taxon>Nodosilineales</taxon>
        <taxon>Nodosilineaceae</taxon>
        <taxon>Almyronema</taxon>
        <taxon>Almyronema epifaneia</taxon>
    </lineage>
</organism>
<feature type="active site" description="Charge relay system" evidence="7">
    <location>
        <position position="142"/>
    </location>
</feature>
<dbReference type="PRINTS" id="PR00723">
    <property type="entry name" value="SUBTILISIN"/>
</dbReference>
<dbReference type="InterPro" id="IPR015500">
    <property type="entry name" value="Peptidase_S8_subtilisin-rel"/>
</dbReference>
<dbReference type="InterPro" id="IPR017295">
    <property type="entry name" value="Pept_S8A_subtilisin_cyanobac-1"/>
</dbReference>
<feature type="transmembrane region" description="Helical" evidence="8">
    <location>
        <begin position="564"/>
        <end position="584"/>
    </location>
</feature>
<comment type="caution">
    <text evidence="11">The sequence shown here is derived from an EMBL/GenBank/DDBJ whole genome shotgun (WGS) entry which is preliminary data.</text>
</comment>
<feature type="transmembrane region" description="Helical" evidence="8">
    <location>
        <begin position="508"/>
        <end position="527"/>
    </location>
</feature>
<feature type="transmembrane region" description="Helical" evidence="8">
    <location>
        <begin position="431"/>
        <end position="450"/>
    </location>
</feature>
<evidence type="ECO:0000256" key="2">
    <source>
        <dbReference type="ARBA" id="ARBA00011073"/>
    </source>
</evidence>